<dbReference type="EMBL" id="JALGRD010000004">
    <property type="protein sequence ID" value="MCJ0973566.1"/>
    <property type="molecule type" value="Genomic_DNA"/>
</dbReference>
<comment type="caution">
    <text evidence="1">The sequence shown here is derived from an EMBL/GenBank/DDBJ whole genome shotgun (WGS) entry which is preliminary data.</text>
</comment>
<dbReference type="Proteomes" id="UP001139682">
    <property type="component" value="Unassembled WGS sequence"/>
</dbReference>
<evidence type="ECO:0000313" key="1">
    <source>
        <dbReference type="EMBL" id="MCJ0973566.1"/>
    </source>
</evidence>
<accession>A0A9X2AUY3</accession>
<reference evidence="1" key="1">
    <citation type="submission" date="2022-03" db="EMBL/GenBank/DDBJ databases">
        <title>Pseudomonas marianensis sp. nov., a marine bacterium isolated from deep-sea sediments of the Mariana Trench.</title>
        <authorList>
            <person name="Wei Y."/>
        </authorList>
    </citation>
    <scope>NUCLEOTIDE SEQUENCE</scope>
    <source>
        <strain evidence="1">PS1</strain>
    </source>
</reference>
<organism evidence="1 2">
    <name type="scientific">Stutzerimonas marianensis</name>
    <dbReference type="NCBI Taxonomy" id="2929513"/>
    <lineage>
        <taxon>Bacteria</taxon>
        <taxon>Pseudomonadati</taxon>
        <taxon>Pseudomonadota</taxon>
        <taxon>Gammaproteobacteria</taxon>
        <taxon>Pseudomonadales</taxon>
        <taxon>Pseudomonadaceae</taxon>
        <taxon>Stutzerimonas</taxon>
    </lineage>
</organism>
<name>A0A9X2AUY3_9GAMM</name>
<keyword evidence="2" id="KW-1185">Reference proteome</keyword>
<gene>
    <name evidence="1" type="ORF">MST27_09330</name>
</gene>
<protein>
    <submittedName>
        <fullName evidence="1">Uncharacterized protein</fullName>
    </submittedName>
</protein>
<evidence type="ECO:0000313" key="2">
    <source>
        <dbReference type="Proteomes" id="UP001139682"/>
    </source>
</evidence>
<sequence length="79" mass="8605">MFVLVAALLGGCMTTESVPPAKGDDEYVFACEKVAGEPSCETLAEHACPDGFETLSSEQDFERKELRVRCNKADGSPYR</sequence>
<dbReference type="RefSeq" id="WP_243605686.1">
    <property type="nucleotide sequence ID" value="NZ_JALGRD010000004.1"/>
</dbReference>
<proteinExistence type="predicted"/>
<dbReference type="AlphaFoldDB" id="A0A9X2AUY3"/>